<keyword evidence="7 8" id="KW-0472">Membrane</keyword>
<evidence type="ECO:0000256" key="4">
    <source>
        <dbReference type="ARBA" id="ARBA00022692"/>
    </source>
</evidence>
<dbReference type="Proteomes" id="UP000289166">
    <property type="component" value="Unassembled WGS sequence"/>
</dbReference>
<evidence type="ECO:0000256" key="5">
    <source>
        <dbReference type="ARBA" id="ARBA00022989"/>
    </source>
</evidence>
<dbReference type="GO" id="GO:0005886">
    <property type="term" value="C:plasma membrane"/>
    <property type="evidence" value="ECO:0007669"/>
    <property type="project" value="UniProtKB-SubCell"/>
</dbReference>
<keyword evidence="5 8" id="KW-1133">Transmembrane helix</keyword>
<protein>
    <submittedName>
        <fullName evidence="9">Trk family potassium uptake protein</fullName>
    </submittedName>
</protein>
<dbReference type="AlphaFoldDB" id="A0A4V1K1V2"/>
<dbReference type="RefSeq" id="WP_128706319.1">
    <property type="nucleotide sequence ID" value="NZ_RLII01000025.1"/>
</dbReference>
<feature type="transmembrane region" description="Helical" evidence="8">
    <location>
        <begin position="232"/>
        <end position="257"/>
    </location>
</feature>
<dbReference type="PANTHER" id="PTHR32024:SF1">
    <property type="entry name" value="KTR SYSTEM POTASSIUM UPTAKE PROTEIN B"/>
    <property type="match status" value="1"/>
</dbReference>
<evidence type="ECO:0000256" key="6">
    <source>
        <dbReference type="ARBA" id="ARBA00023065"/>
    </source>
</evidence>
<evidence type="ECO:0000256" key="7">
    <source>
        <dbReference type="ARBA" id="ARBA00023136"/>
    </source>
</evidence>
<keyword evidence="2" id="KW-0813">Transport</keyword>
<reference evidence="10" key="1">
    <citation type="submission" date="2018-11" db="EMBL/GenBank/DDBJ databases">
        <title>Genome sequencing of a novel mesophilic and cellulolytic organism within the genus Hungateiclostridium.</title>
        <authorList>
            <person name="Rettenmaier R."/>
            <person name="Liebl W."/>
            <person name="Zverlov V."/>
        </authorList>
    </citation>
    <scope>NUCLEOTIDE SEQUENCE [LARGE SCALE GENOMIC DNA]</scope>
    <source>
        <strain evidence="10">N2K1</strain>
    </source>
</reference>
<dbReference type="GO" id="GO:0030001">
    <property type="term" value="P:metal ion transport"/>
    <property type="evidence" value="ECO:0007669"/>
    <property type="project" value="UniProtKB-ARBA"/>
</dbReference>
<evidence type="ECO:0000256" key="2">
    <source>
        <dbReference type="ARBA" id="ARBA00022448"/>
    </source>
</evidence>
<accession>A0A4V1K1V2</accession>
<evidence type="ECO:0000313" key="9">
    <source>
        <dbReference type="EMBL" id="RXE58079.1"/>
    </source>
</evidence>
<gene>
    <name evidence="9" type="ORF">EFD62_14155</name>
</gene>
<keyword evidence="3" id="KW-1003">Cell membrane</keyword>
<dbReference type="InterPro" id="IPR003445">
    <property type="entry name" value="Cat_transpt"/>
</dbReference>
<feature type="transmembrane region" description="Helical" evidence="8">
    <location>
        <begin position="303"/>
        <end position="335"/>
    </location>
</feature>
<feature type="transmembrane region" description="Helical" evidence="8">
    <location>
        <begin position="355"/>
        <end position="380"/>
    </location>
</feature>
<feature type="transmembrane region" description="Helical" evidence="8">
    <location>
        <begin position="201"/>
        <end position="220"/>
    </location>
</feature>
<dbReference type="GO" id="GO:0008324">
    <property type="term" value="F:monoatomic cation transmembrane transporter activity"/>
    <property type="evidence" value="ECO:0007669"/>
    <property type="project" value="InterPro"/>
</dbReference>
<feature type="transmembrane region" description="Helical" evidence="8">
    <location>
        <begin position="49"/>
        <end position="70"/>
    </location>
</feature>
<evidence type="ECO:0000256" key="1">
    <source>
        <dbReference type="ARBA" id="ARBA00004651"/>
    </source>
</evidence>
<feature type="transmembrane region" description="Helical" evidence="8">
    <location>
        <begin position="82"/>
        <end position="106"/>
    </location>
</feature>
<sequence>MIKFQFGFKKSKLFELDSPKIIVFSFIAIIFIGTVLLLLPIASRDGNSAGLFTALFTSTSATCVTGMLVVDTYQQWSLFGQIVILSLFQIGALGFVTFATFFSVLIKRKVSLKEMVLAQESLNHFNFEDVLKLVKNVIIFTFSVELIGALILSTRFIPLFGLKGIYMSIFHSVSAFCNSGFDIMGQRENFSSLTTLNQDPIILNTLSALIIFGGLGFIVWKDLVDYRKNRLLLLHTKVVLGATAMLLVLGALLVFAFEFNNPATLGPLSLPAKINAAFFHSTSSRSAGFNSVPVDQMRETTKLITIILMFIGAAPGSTGGGVKITTFAIMIATIISQSKGSVDTIILKKRISKKIVYRSLSIIGLCALLVVTITIALMIFEDKPLIDILFETTSAFSTVGMTTIGTFDMSIASKLLLLFTMFLGRVGPLSFAIALSTKNNRKDLVYPEGKIMVG</sequence>
<dbReference type="EMBL" id="RLII01000025">
    <property type="protein sequence ID" value="RXE58079.1"/>
    <property type="molecule type" value="Genomic_DNA"/>
</dbReference>
<evidence type="ECO:0000256" key="8">
    <source>
        <dbReference type="SAM" id="Phobius"/>
    </source>
</evidence>
<organism evidence="9 10">
    <name type="scientific">Acetivibrio mesophilus</name>
    <dbReference type="NCBI Taxonomy" id="2487273"/>
    <lineage>
        <taxon>Bacteria</taxon>
        <taxon>Bacillati</taxon>
        <taxon>Bacillota</taxon>
        <taxon>Clostridia</taxon>
        <taxon>Eubacteriales</taxon>
        <taxon>Oscillospiraceae</taxon>
        <taxon>Acetivibrio</taxon>
    </lineage>
</organism>
<evidence type="ECO:0000313" key="10">
    <source>
        <dbReference type="Proteomes" id="UP000289166"/>
    </source>
</evidence>
<proteinExistence type="predicted"/>
<evidence type="ECO:0000256" key="3">
    <source>
        <dbReference type="ARBA" id="ARBA00022475"/>
    </source>
</evidence>
<feature type="transmembrane region" description="Helical" evidence="8">
    <location>
        <begin position="21"/>
        <end position="43"/>
    </location>
</feature>
<dbReference type="OrthoDB" id="9810952at2"/>
<keyword evidence="4 8" id="KW-0812">Transmembrane</keyword>
<name>A0A4V1K1V2_9FIRM</name>
<keyword evidence="10" id="KW-1185">Reference proteome</keyword>
<dbReference type="Pfam" id="PF02386">
    <property type="entry name" value="TrkH"/>
    <property type="match status" value="1"/>
</dbReference>
<feature type="transmembrane region" description="Helical" evidence="8">
    <location>
        <begin position="415"/>
        <end position="435"/>
    </location>
</feature>
<keyword evidence="6" id="KW-0406">Ion transport</keyword>
<comment type="caution">
    <text evidence="9">The sequence shown here is derived from an EMBL/GenBank/DDBJ whole genome shotgun (WGS) entry which is preliminary data.</text>
</comment>
<feature type="transmembrane region" description="Helical" evidence="8">
    <location>
        <begin position="164"/>
        <end position="181"/>
    </location>
</feature>
<comment type="subcellular location">
    <subcellularLocation>
        <location evidence="1">Cell membrane</location>
        <topology evidence="1">Multi-pass membrane protein</topology>
    </subcellularLocation>
</comment>
<dbReference type="PANTHER" id="PTHR32024">
    <property type="entry name" value="TRK SYSTEM POTASSIUM UPTAKE PROTEIN TRKG-RELATED"/>
    <property type="match status" value="1"/>
</dbReference>
<feature type="transmembrane region" description="Helical" evidence="8">
    <location>
        <begin position="133"/>
        <end position="152"/>
    </location>
</feature>